<sequence>MYVAALLLATGVALLLWHAASALAYYALMLRRSRAYRPPKGAFSGTVTVVIPTYNESKIIRGKLDNVASQWDPSRLEIIVVDSSTDGTADEVERWSRGRGLPVKVLREASRSGKHAAENWALREARGDVVVFTDADCEWSPGSLRSALSSLAAPGVGLVTCIKEPPRGVEGTYRSLYNVLRLGESQAHSTPIAHGELLAVRRDLATKLGGLRPGADDSDLAHRVAMEGLRSIALPDAVCREYVPGRGYFRWKLRRAQHLVEHMARASRDLPRAPKGYRAVLAWESFLHLVNPWLALASLASLVASAALGSLPAAVVLALIAASMTLGMARTWALEQLFLVTAMVKNLRGREYVWEKVEKPVSP</sequence>
<keyword evidence="4" id="KW-1185">Reference proteome</keyword>
<dbReference type="eggNOG" id="arCOG01389">
    <property type="taxonomic scope" value="Archaea"/>
</dbReference>
<accession>D9PZJ8</accession>
<dbReference type="SUPFAM" id="SSF53448">
    <property type="entry name" value="Nucleotide-diphospho-sugar transferases"/>
    <property type="match status" value="1"/>
</dbReference>
<dbReference type="Proteomes" id="UP000000346">
    <property type="component" value="Chromosome"/>
</dbReference>
<evidence type="ECO:0000256" key="1">
    <source>
        <dbReference type="SAM" id="Phobius"/>
    </source>
</evidence>
<dbReference type="KEGG" id="asc:ASAC_0078"/>
<dbReference type="PANTHER" id="PTHR43646:SF3">
    <property type="entry name" value="SLR1566 PROTEIN"/>
    <property type="match status" value="1"/>
</dbReference>
<protein>
    <submittedName>
        <fullName evidence="3">Glycosyl transferase, putative</fullName>
    </submittedName>
</protein>
<evidence type="ECO:0000313" key="3">
    <source>
        <dbReference type="EMBL" id="ADL18486.1"/>
    </source>
</evidence>
<dbReference type="Pfam" id="PF00535">
    <property type="entry name" value="Glycos_transf_2"/>
    <property type="match status" value="1"/>
</dbReference>
<dbReference type="GO" id="GO:0016740">
    <property type="term" value="F:transferase activity"/>
    <property type="evidence" value="ECO:0007669"/>
    <property type="project" value="UniProtKB-KW"/>
</dbReference>
<dbReference type="InterPro" id="IPR029044">
    <property type="entry name" value="Nucleotide-diphossugar_trans"/>
</dbReference>
<organism evidence="3 4">
    <name type="scientific">Acidilobus saccharovorans (strain DSM 16705 / JCM 18335 / VKM B-2471 / 345-15)</name>
    <dbReference type="NCBI Taxonomy" id="666510"/>
    <lineage>
        <taxon>Archaea</taxon>
        <taxon>Thermoproteota</taxon>
        <taxon>Thermoprotei</taxon>
        <taxon>Acidilobales</taxon>
        <taxon>Acidilobaceae</taxon>
        <taxon>Acidilobus</taxon>
    </lineage>
</organism>
<dbReference type="HOGENOM" id="CLU_062567_0_0_2"/>
<dbReference type="EMBL" id="CP001742">
    <property type="protein sequence ID" value="ADL18486.1"/>
    <property type="molecule type" value="Genomic_DNA"/>
</dbReference>
<dbReference type="PANTHER" id="PTHR43646">
    <property type="entry name" value="GLYCOSYLTRANSFERASE"/>
    <property type="match status" value="1"/>
</dbReference>
<keyword evidence="1" id="KW-0472">Membrane</keyword>
<dbReference type="CAZy" id="GT2">
    <property type="family name" value="Glycosyltransferase Family 2"/>
</dbReference>
<keyword evidence="1" id="KW-1133">Transmembrane helix</keyword>
<dbReference type="InParanoid" id="D9PZJ8"/>
<dbReference type="GeneID" id="9498289"/>
<dbReference type="RefSeq" id="WP_013265998.1">
    <property type="nucleotide sequence ID" value="NC_014374.1"/>
</dbReference>
<proteinExistence type="predicted"/>
<dbReference type="Gene3D" id="3.90.550.10">
    <property type="entry name" value="Spore Coat Polysaccharide Biosynthesis Protein SpsA, Chain A"/>
    <property type="match status" value="1"/>
</dbReference>
<keyword evidence="1" id="KW-0812">Transmembrane</keyword>
<dbReference type="OrthoDB" id="43988at2157"/>
<evidence type="ECO:0000313" key="4">
    <source>
        <dbReference type="Proteomes" id="UP000000346"/>
    </source>
</evidence>
<keyword evidence="3" id="KW-0808">Transferase</keyword>
<dbReference type="InterPro" id="IPR001173">
    <property type="entry name" value="Glyco_trans_2-like"/>
</dbReference>
<feature type="transmembrane region" description="Helical" evidence="1">
    <location>
        <begin position="293"/>
        <end position="320"/>
    </location>
</feature>
<name>D9PZJ8_ACIS3</name>
<reference evidence="3 4" key="1">
    <citation type="journal article" date="2010" name="Appl. Environ. Microbiol.">
        <title>The genome sequence of the crenarchaeon Acidilobus saccharovorans supports a new order, Acidilobales, and suggests an important ecological role in terrestrial acidic hot springs.</title>
        <authorList>
            <person name="Mardanov A.V."/>
            <person name="Svetlitchnyi V.A."/>
            <person name="Beletsky A.V."/>
            <person name="Prokofeva M.I."/>
            <person name="Bonch-Osmolovskaya E.A."/>
            <person name="Ravin N.V."/>
            <person name="Skryabin K.G."/>
        </authorList>
    </citation>
    <scope>NUCLEOTIDE SEQUENCE [LARGE SCALE GENOMIC DNA]</scope>
    <source>
        <strain evidence="4">DSM 16705 / JCM 18335 / VKM B-2471 / 345-15</strain>
    </source>
</reference>
<feature type="domain" description="Glycosyltransferase 2-like" evidence="2">
    <location>
        <begin position="48"/>
        <end position="204"/>
    </location>
</feature>
<dbReference type="AlphaFoldDB" id="D9PZJ8"/>
<dbReference type="STRING" id="666510.ASAC_0078"/>
<gene>
    <name evidence="3" type="ordered locus">ASAC_0078</name>
</gene>
<evidence type="ECO:0000259" key="2">
    <source>
        <dbReference type="Pfam" id="PF00535"/>
    </source>
</evidence>